<sequence length="323" mass="35038">MKYTIIWPALLAFVISALLGPVIIPFLHKLKFGQYIRDEGPKAHQKKSGTPTMGGVIFIISVVVVALIYMRQYPAVIPIAFTTVGFGVIGFLDDFIKVVKKRNLGLTPFQKLAGQFVITGIFAYYLLNNTDVGTGMLIPFTGGFENGLYLILPWFLFVPLLFFVTLGTVNGTNFTDGLDGLLSSVTVMVAIFFTVVAAGKGSGITPVTAAVAGSLLGFLMFNVYPAKVFMGDTGSLALGGFVASTAYMLNMPLFIVIVGMIYLIEVLSVIIQVVYFKMTGGKRFFKMAPIHHHFELSGWPETKVVAIFTIVTALLCLVGFLAL</sequence>
<keyword evidence="7" id="KW-0133">Cell shape</keyword>
<accession>A0A9D1HGN2</accession>
<dbReference type="Pfam" id="PF00953">
    <property type="entry name" value="Glycos_transf_4"/>
    <property type="match status" value="1"/>
</dbReference>
<dbReference type="InterPro" id="IPR003524">
    <property type="entry name" value="PNAcMuramoyl-5peptid_Trfase"/>
</dbReference>
<dbReference type="EC" id="2.7.8.13" evidence="7 8"/>
<evidence type="ECO:0000256" key="2">
    <source>
        <dbReference type="ARBA" id="ARBA00005583"/>
    </source>
</evidence>
<dbReference type="GO" id="GO:0051301">
    <property type="term" value="P:cell division"/>
    <property type="evidence" value="ECO:0007669"/>
    <property type="project" value="UniProtKB-KW"/>
</dbReference>
<comment type="catalytic activity">
    <reaction evidence="7">
        <text>UDP-N-acetyl-alpha-D-muramoyl-L-alanyl-gamma-D-glutamyl-meso-2,6-diaminopimeloyl-D-alanyl-D-alanine + di-trans,octa-cis-undecaprenyl phosphate = di-trans,octa-cis-undecaprenyl diphospho-N-acetyl-alpha-D-muramoyl-L-alanyl-D-glutamyl-meso-2,6-diaminopimeloyl-D-alanyl-D-alanine + UMP</text>
        <dbReference type="Rhea" id="RHEA:28386"/>
        <dbReference type="ChEBI" id="CHEBI:57865"/>
        <dbReference type="ChEBI" id="CHEBI:60392"/>
        <dbReference type="ChEBI" id="CHEBI:61386"/>
        <dbReference type="ChEBI" id="CHEBI:61387"/>
        <dbReference type="EC" id="2.7.8.13"/>
    </reaction>
</comment>
<dbReference type="PANTHER" id="PTHR22926:SF5">
    <property type="entry name" value="PHOSPHO-N-ACETYLMURAMOYL-PENTAPEPTIDE-TRANSFERASE HOMOLOG"/>
    <property type="match status" value="1"/>
</dbReference>
<evidence type="ECO:0000313" key="11">
    <source>
        <dbReference type="Proteomes" id="UP000824164"/>
    </source>
</evidence>
<reference evidence="10" key="1">
    <citation type="submission" date="2020-10" db="EMBL/GenBank/DDBJ databases">
        <authorList>
            <person name="Gilroy R."/>
        </authorList>
    </citation>
    <scope>NUCLEOTIDE SEQUENCE</scope>
    <source>
        <strain evidence="10">CHK187-14744</strain>
    </source>
</reference>
<keyword evidence="7" id="KW-0132">Cell division</keyword>
<feature type="transmembrane region" description="Helical" evidence="7">
    <location>
        <begin position="108"/>
        <end position="127"/>
    </location>
</feature>
<organism evidence="10 11">
    <name type="scientific">Candidatus Onthocola gallistercoris</name>
    <dbReference type="NCBI Taxonomy" id="2840876"/>
    <lineage>
        <taxon>Bacteria</taxon>
        <taxon>Bacillati</taxon>
        <taxon>Bacillota</taxon>
        <taxon>Bacilli</taxon>
        <taxon>Candidatus Onthocola</taxon>
    </lineage>
</organism>
<dbReference type="Pfam" id="PF10555">
    <property type="entry name" value="MraY_sig1"/>
    <property type="match status" value="1"/>
</dbReference>
<dbReference type="PANTHER" id="PTHR22926">
    <property type="entry name" value="PHOSPHO-N-ACETYLMURAMOYL-PENTAPEPTIDE-TRANSFERASE"/>
    <property type="match status" value="1"/>
</dbReference>
<evidence type="ECO:0000256" key="9">
    <source>
        <dbReference type="PIRSR" id="PIRSR600715-1"/>
    </source>
</evidence>
<comment type="pathway">
    <text evidence="7">Cell wall biogenesis; peptidoglycan biosynthesis.</text>
</comment>
<dbReference type="GO" id="GO:0009252">
    <property type="term" value="P:peptidoglycan biosynthetic process"/>
    <property type="evidence" value="ECO:0007669"/>
    <property type="project" value="UniProtKB-UniRule"/>
</dbReference>
<dbReference type="GO" id="GO:0008963">
    <property type="term" value="F:phospho-N-acetylmuramoyl-pentapeptide-transferase activity"/>
    <property type="evidence" value="ECO:0007669"/>
    <property type="project" value="UniProtKB-UniRule"/>
</dbReference>
<keyword evidence="6 7" id="KW-0472">Membrane</keyword>
<feature type="transmembrane region" description="Helical" evidence="7">
    <location>
        <begin position="6"/>
        <end position="27"/>
    </location>
</feature>
<dbReference type="EMBL" id="DVLT01000004">
    <property type="protein sequence ID" value="HIU01822.1"/>
    <property type="molecule type" value="Genomic_DNA"/>
</dbReference>
<keyword evidence="4 7" id="KW-0812">Transmembrane</keyword>
<keyword evidence="7" id="KW-0131">Cell cycle</keyword>
<feature type="transmembrane region" description="Helical" evidence="7">
    <location>
        <begin position="147"/>
        <end position="169"/>
    </location>
</feature>
<feature type="transmembrane region" description="Helical" evidence="7">
    <location>
        <begin position="204"/>
        <end position="221"/>
    </location>
</feature>
<keyword evidence="5 7" id="KW-1133">Transmembrane helix</keyword>
<dbReference type="GO" id="GO:0071555">
    <property type="term" value="P:cell wall organization"/>
    <property type="evidence" value="ECO:0007669"/>
    <property type="project" value="UniProtKB-KW"/>
</dbReference>
<evidence type="ECO:0000256" key="7">
    <source>
        <dbReference type="HAMAP-Rule" id="MF_00038"/>
    </source>
</evidence>
<feature type="transmembrane region" description="Helical" evidence="7">
    <location>
        <begin position="304"/>
        <end position="322"/>
    </location>
</feature>
<evidence type="ECO:0000256" key="5">
    <source>
        <dbReference type="ARBA" id="ARBA00022989"/>
    </source>
</evidence>
<dbReference type="PROSITE" id="PS01348">
    <property type="entry name" value="MRAY_2"/>
    <property type="match status" value="1"/>
</dbReference>
<protein>
    <recommendedName>
        <fullName evidence="7 8">Phospho-N-acetylmuramoyl-pentapeptide-transferase</fullName>
        <ecNumber evidence="7 8">2.7.8.13</ecNumber>
    </recommendedName>
    <alternativeName>
        <fullName evidence="7">UDP-MurNAc-pentapeptide phosphotransferase</fullName>
    </alternativeName>
</protein>
<evidence type="ECO:0000256" key="6">
    <source>
        <dbReference type="ARBA" id="ARBA00023136"/>
    </source>
</evidence>
<evidence type="ECO:0000256" key="1">
    <source>
        <dbReference type="ARBA" id="ARBA00004141"/>
    </source>
</evidence>
<feature type="binding site" evidence="9">
    <location>
        <position position="173"/>
    </location>
    <ligand>
        <name>Mg(2+)</name>
        <dbReference type="ChEBI" id="CHEBI:18420"/>
    </ligand>
</feature>
<dbReference type="InterPro" id="IPR018480">
    <property type="entry name" value="PNAcMuramoyl-5peptid_Trfase_CS"/>
</dbReference>
<comment type="function">
    <text evidence="7">Catalyzes the initial step of the lipid cycle reactions in the biosynthesis of the cell wall peptidoglycan: transfers peptidoglycan precursor phospho-MurNAc-pentapeptide from UDP-MurNAc-pentapeptide onto the lipid carrier undecaprenyl phosphate, yielding undecaprenyl-pyrophosphoryl-MurNAc-pentapeptide, known as lipid I.</text>
</comment>
<feature type="transmembrane region" description="Helical" evidence="7">
    <location>
        <begin position="181"/>
        <end position="198"/>
    </location>
</feature>
<keyword evidence="7 9" id="KW-0479">Metal-binding</keyword>
<dbReference type="InterPro" id="IPR000715">
    <property type="entry name" value="Glycosyl_transferase_4"/>
</dbReference>
<dbReference type="GO" id="GO:0046872">
    <property type="term" value="F:metal ion binding"/>
    <property type="evidence" value="ECO:0007669"/>
    <property type="project" value="UniProtKB-KW"/>
</dbReference>
<evidence type="ECO:0000256" key="4">
    <source>
        <dbReference type="ARBA" id="ARBA00022692"/>
    </source>
</evidence>
<evidence type="ECO:0000313" key="10">
    <source>
        <dbReference type="EMBL" id="HIU01822.1"/>
    </source>
</evidence>
<feature type="transmembrane region" description="Helical" evidence="7">
    <location>
        <begin position="75"/>
        <end position="96"/>
    </location>
</feature>
<dbReference type="PROSITE" id="PS01347">
    <property type="entry name" value="MRAY_1"/>
    <property type="match status" value="1"/>
</dbReference>
<keyword evidence="7 9" id="KW-0460">Magnesium</keyword>
<keyword evidence="3 7" id="KW-0808">Transferase</keyword>
<evidence type="ECO:0000256" key="3">
    <source>
        <dbReference type="ARBA" id="ARBA00022679"/>
    </source>
</evidence>
<dbReference type="GO" id="GO:0008360">
    <property type="term" value="P:regulation of cell shape"/>
    <property type="evidence" value="ECO:0007669"/>
    <property type="project" value="UniProtKB-KW"/>
</dbReference>
<keyword evidence="7" id="KW-0573">Peptidoglycan synthesis</keyword>
<feature type="transmembrane region" description="Helical" evidence="7">
    <location>
        <begin position="48"/>
        <end position="69"/>
    </location>
</feature>
<reference evidence="10" key="2">
    <citation type="journal article" date="2021" name="PeerJ">
        <title>Extensive microbial diversity within the chicken gut microbiome revealed by metagenomics and culture.</title>
        <authorList>
            <person name="Gilroy R."/>
            <person name="Ravi A."/>
            <person name="Getino M."/>
            <person name="Pursley I."/>
            <person name="Horton D.L."/>
            <person name="Alikhan N.F."/>
            <person name="Baker D."/>
            <person name="Gharbi K."/>
            <person name="Hall N."/>
            <person name="Watson M."/>
            <person name="Adriaenssens E.M."/>
            <person name="Foster-Nyarko E."/>
            <person name="Jarju S."/>
            <person name="Secka A."/>
            <person name="Antonio M."/>
            <person name="Oren A."/>
            <person name="Chaudhuri R.R."/>
            <person name="La Ragione R."/>
            <person name="Hildebrand F."/>
            <person name="Pallen M.J."/>
        </authorList>
    </citation>
    <scope>NUCLEOTIDE SEQUENCE</scope>
    <source>
        <strain evidence="10">CHK187-14744</strain>
    </source>
</reference>
<dbReference type="NCBIfam" id="TIGR00445">
    <property type="entry name" value="mraY"/>
    <property type="match status" value="1"/>
</dbReference>
<comment type="cofactor">
    <cofactor evidence="7 9">
        <name>Mg(2+)</name>
        <dbReference type="ChEBI" id="CHEBI:18420"/>
    </cofactor>
</comment>
<feature type="binding site" evidence="9">
    <location>
        <position position="232"/>
    </location>
    <ligand>
        <name>Mg(2+)</name>
        <dbReference type="ChEBI" id="CHEBI:18420"/>
    </ligand>
</feature>
<keyword evidence="7" id="KW-0961">Cell wall biogenesis/degradation</keyword>
<dbReference type="Proteomes" id="UP000824164">
    <property type="component" value="Unassembled WGS sequence"/>
</dbReference>
<comment type="similarity">
    <text evidence="2 7">Belongs to the glycosyltransferase 4 family. MraY subfamily.</text>
</comment>
<dbReference type="AlphaFoldDB" id="A0A9D1HGN2"/>
<gene>
    <name evidence="7" type="primary">mraY</name>
    <name evidence="10" type="ORF">IAB63_01035</name>
</gene>
<dbReference type="CDD" id="cd06852">
    <property type="entry name" value="GT_MraY"/>
    <property type="match status" value="1"/>
</dbReference>
<dbReference type="HAMAP" id="MF_00038">
    <property type="entry name" value="MraY"/>
    <property type="match status" value="1"/>
</dbReference>
<name>A0A9D1HGN2_9FIRM</name>
<feature type="transmembrane region" description="Helical" evidence="7">
    <location>
        <begin position="253"/>
        <end position="276"/>
    </location>
</feature>
<comment type="subcellular location">
    <subcellularLocation>
        <location evidence="7">Cell membrane</location>
        <topology evidence="7">Multi-pass membrane protein</topology>
    </subcellularLocation>
    <subcellularLocation>
        <location evidence="1">Membrane</location>
        <topology evidence="1">Multi-pass membrane protein</topology>
    </subcellularLocation>
</comment>
<dbReference type="GO" id="GO:0005886">
    <property type="term" value="C:plasma membrane"/>
    <property type="evidence" value="ECO:0007669"/>
    <property type="project" value="UniProtKB-SubCell"/>
</dbReference>
<keyword evidence="7" id="KW-1003">Cell membrane</keyword>
<comment type="caution">
    <text evidence="10">The sequence shown here is derived from an EMBL/GenBank/DDBJ whole genome shotgun (WGS) entry which is preliminary data.</text>
</comment>
<evidence type="ECO:0000256" key="8">
    <source>
        <dbReference type="NCBIfam" id="TIGR00445"/>
    </source>
</evidence>
<proteinExistence type="inferred from homology"/>